<comment type="caution">
    <text evidence="7">The sequence shown here is derived from an EMBL/GenBank/DDBJ whole genome shotgun (WGS) entry which is preliminary data.</text>
</comment>
<reference evidence="7" key="1">
    <citation type="journal article" date="2014" name="Front. Microbiol.">
        <title>High frequency of phylogenetically diverse reductive dehalogenase-homologous genes in deep subseafloor sedimentary metagenomes.</title>
        <authorList>
            <person name="Kawai M."/>
            <person name="Futagami T."/>
            <person name="Toyoda A."/>
            <person name="Takaki Y."/>
            <person name="Nishi S."/>
            <person name="Hori S."/>
            <person name="Arai W."/>
            <person name="Tsubouchi T."/>
            <person name="Morono Y."/>
            <person name="Uchiyama I."/>
            <person name="Ito T."/>
            <person name="Fujiyama A."/>
            <person name="Inagaki F."/>
            <person name="Takami H."/>
        </authorList>
    </citation>
    <scope>NUCLEOTIDE SEQUENCE</scope>
    <source>
        <strain evidence="7">Expedition CK06-06</strain>
    </source>
</reference>
<evidence type="ECO:0000256" key="5">
    <source>
        <dbReference type="ARBA" id="ARBA00023136"/>
    </source>
</evidence>
<dbReference type="Pfam" id="PF02361">
    <property type="entry name" value="CbiQ"/>
    <property type="match status" value="1"/>
</dbReference>
<organism evidence="7">
    <name type="scientific">marine sediment metagenome</name>
    <dbReference type="NCBI Taxonomy" id="412755"/>
    <lineage>
        <taxon>unclassified sequences</taxon>
        <taxon>metagenomes</taxon>
        <taxon>ecological metagenomes</taxon>
    </lineage>
</organism>
<feature type="non-terminal residue" evidence="7">
    <location>
        <position position="240"/>
    </location>
</feature>
<evidence type="ECO:0008006" key="8">
    <source>
        <dbReference type="Google" id="ProtNLM"/>
    </source>
</evidence>
<feature type="transmembrane region" description="Helical" evidence="6">
    <location>
        <begin position="105"/>
        <end position="124"/>
    </location>
</feature>
<dbReference type="GO" id="GO:0005886">
    <property type="term" value="C:plasma membrane"/>
    <property type="evidence" value="ECO:0007669"/>
    <property type="project" value="UniProtKB-ARBA"/>
</dbReference>
<gene>
    <name evidence="7" type="ORF">S12H4_46522</name>
</gene>
<evidence type="ECO:0000256" key="4">
    <source>
        <dbReference type="ARBA" id="ARBA00022989"/>
    </source>
</evidence>
<evidence type="ECO:0000313" key="7">
    <source>
        <dbReference type="EMBL" id="GAJ03705.1"/>
    </source>
</evidence>
<keyword evidence="5 6" id="KW-0472">Membrane</keyword>
<dbReference type="InterPro" id="IPR003339">
    <property type="entry name" value="ABC/ECF_trnsptr_transmembrane"/>
</dbReference>
<feature type="transmembrane region" description="Helical" evidence="6">
    <location>
        <begin position="64"/>
        <end position="85"/>
    </location>
</feature>
<feature type="transmembrane region" description="Helical" evidence="6">
    <location>
        <begin position="22"/>
        <end position="52"/>
    </location>
</feature>
<keyword evidence="4 6" id="KW-1133">Transmembrane helix</keyword>
<proteinExistence type="predicted"/>
<dbReference type="PANTHER" id="PTHR34857:SF2">
    <property type="entry name" value="SLL0384 PROTEIN"/>
    <property type="match status" value="1"/>
</dbReference>
<dbReference type="CDD" id="cd16914">
    <property type="entry name" value="EcfT"/>
    <property type="match status" value="1"/>
</dbReference>
<evidence type="ECO:0000256" key="1">
    <source>
        <dbReference type="ARBA" id="ARBA00004141"/>
    </source>
</evidence>
<evidence type="ECO:0000256" key="3">
    <source>
        <dbReference type="ARBA" id="ARBA00022692"/>
    </source>
</evidence>
<sequence>MNALMFLNIDTPIHRLKPLAKLFMVTCLWIASFLSSNLLVMLIIVIFCLILWGIARIPLTGMKILLGVVAIVGLLMIVIQGFFYIAGETVLFTVFGKPFMAEGAIFGLTMAVKLLSVASAIPILTMTTPISPLMAGLAMLKLPYKFIFVFGTAMRLTPLVQETFEETHDAQRLRGHNISQMNVIKKITKGYYPIFVPLLLSLLRKTNDMDVAIESRAFGAPVERTYLDDVSLKWADFLAM</sequence>
<dbReference type="AlphaFoldDB" id="X1VC66"/>
<dbReference type="PANTHER" id="PTHR34857">
    <property type="entry name" value="SLL0384 PROTEIN"/>
    <property type="match status" value="1"/>
</dbReference>
<accession>X1VC66</accession>
<keyword evidence="2" id="KW-1003">Cell membrane</keyword>
<dbReference type="InterPro" id="IPR051611">
    <property type="entry name" value="ECF_transporter_component"/>
</dbReference>
<dbReference type="EMBL" id="BARW01028870">
    <property type="protein sequence ID" value="GAJ03705.1"/>
    <property type="molecule type" value="Genomic_DNA"/>
</dbReference>
<name>X1VC66_9ZZZZ</name>
<protein>
    <recommendedName>
        <fullName evidence="8">Cobalt transport protein</fullName>
    </recommendedName>
</protein>
<comment type="subcellular location">
    <subcellularLocation>
        <location evidence="1">Membrane</location>
        <topology evidence="1">Multi-pass membrane protein</topology>
    </subcellularLocation>
</comment>
<evidence type="ECO:0000256" key="6">
    <source>
        <dbReference type="SAM" id="Phobius"/>
    </source>
</evidence>
<evidence type="ECO:0000256" key="2">
    <source>
        <dbReference type="ARBA" id="ARBA00022475"/>
    </source>
</evidence>
<keyword evidence="3 6" id="KW-0812">Transmembrane</keyword>